<dbReference type="SUPFAM" id="SSF52833">
    <property type="entry name" value="Thioredoxin-like"/>
    <property type="match status" value="1"/>
</dbReference>
<evidence type="ECO:0000256" key="24">
    <source>
        <dbReference type="ARBA" id="ARBA00059321"/>
    </source>
</evidence>
<keyword evidence="31" id="KW-0472">Membrane</keyword>
<dbReference type="InterPro" id="IPR036291">
    <property type="entry name" value="NAD(P)-bd_dom_sf"/>
</dbReference>
<feature type="domain" description="Thioredoxin" evidence="32">
    <location>
        <begin position="395"/>
        <end position="562"/>
    </location>
</feature>
<dbReference type="SUPFAM" id="SSF51735">
    <property type="entry name" value="NAD(P)-binding Rossmann-fold domains"/>
    <property type="match status" value="2"/>
</dbReference>
<evidence type="ECO:0000256" key="31">
    <source>
        <dbReference type="SAM" id="Phobius"/>
    </source>
</evidence>
<evidence type="ECO:0000256" key="26">
    <source>
        <dbReference type="ARBA" id="ARBA00081117"/>
    </source>
</evidence>
<keyword evidence="18" id="KW-0443">Lipid metabolism</keyword>
<evidence type="ECO:0000256" key="1">
    <source>
        <dbReference type="ARBA" id="ARBA00001711"/>
    </source>
</evidence>
<comment type="subcellular location">
    <subcellularLocation>
        <location evidence="2">Endoplasmic reticulum</location>
    </subcellularLocation>
    <subcellularLocation>
        <location evidence="3">Mitochondrion matrix</location>
    </subcellularLocation>
</comment>
<evidence type="ECO:0000256" key="29">
    <source>
        <dbReference type="ARBA" id="ARBA00083783"/>
    </source>
</evidence>
<dbReference type="PROSITE" id="PS51352">
    <property type="entry name" value="THIOREDOXIN_2"/>
    <property type="match status" value="1"/>
</dbReference>
<feature type="active site" description="Cysteine sulfenic acid (-SOH) intermediate" evidence="30">
    <location>
        <position position="447"/>
    </location>
</feature>
<comment type="pathway">
    <text evidence="4">Lipid metabolism; sphingolipid metabolism.</text>
</comment>
<dbReference type="EC" id="1.11.1.25" evidence="9"/>
<dbReference type="CDD" id="cd03013">
    <property type="entry name" value="PRX5_like"/>
    <property type="match status" value="1"/>
</dbReference>
<keyword evidence="31" id="KW-1133">Transmembrane helix</keyword>
<dbReference type="GO" id="GO:0008379">
    <property type="term" value="F:thioredoxin peroxidase activity"/>
    <property type="evidence" value="ECO:0007669"/>
    <property type="project" value="InterPro"/>
</dbReference>
<evidence type="ECO:0000256" key="5">
    <source>
        <dbReference type="ARBA" id="ARBA00004991"/>
    </source>
</evidence>
<evidence type="ECO:0000256" key="22">
    <source>
        <dbReference type="ARBA" id="ARBA00031688"/>
    </source>
</evidence>
<comment type="catalytic activity">
    <reaction evidence="23">
        <text>sphinganine + NADP(+) = 3-oxosphinganine + NADPH + H(+)</text>
        <dbReference type="Rhea" id="RHEA:22640"/>
        <dbReference type="ChEBI" id="CHEBI:15378"/>
        <dbReference type="ChEBI" id="CHEBI:57783"/>
        <dbReference type="ChEBI" id="CHEBI:57817"/>
        <dbReference type="ChEBI" id="CHEBI:58299"/>
        <dbReference type="ChEBI" id="CHEBI:58349"/>
        <dbReference type="EC" id="1.1.1.102"/>
    </reaction>
</comment>
<keyword evidence="14" id="KW-0049">Antioxidant</keyword>
<dbReference type="InterPro" id="IPR013766">
    <property type="entry name" value="Thioredoxin_domain"/>
</dbReference>
<dbReference type="FunFam" id="3.40.30.10:FF:000190">
    <property type="entry name" value="Peroxiredoxin"/>
    <property type="match status" value="1"/>
</dbReference>
<dbReference type="GO" id="GO:0005759">
    <property type="term" value="C:mitochondrial matrix"/>
    <property type="evidence" value="ECO:0007669"/>
    <property type="project" value="UniProtKB-SubCell"/>
</dbReference>
<dbReference type="FunFam" id="3.40.50.720:FF:000165">
    <property type="entry name" value="3-ketodihydrosphingosine reductase"/>
    <property type="match status" value="1"/>
</dbReference>
<evidence type="ECO:0000256" key="18">
    <source>
        <dbReference type="ARBA" id="ARBA00023098"/>
    </source>
</evidence>
<name>A0A978V4S7_ZIZJJ</name>
<dbReference type="InterPro" id="IPR020904">
    <property type="entry name" value="Sc_DH/Rdtase_CS"/>
</dbReference>
<evidence type="ECO:0000256" key="15">
    <source>
        <dbReference type="ARBA" id="ARBA00022919"/>
    </source>
</evidence>
<sequence>MADLNLSNYLWFLLLLFPLTFLLLLLYFIVRPRPVRIPIKNRHVFITGGSSGIGLALAHRAASEGARVSILARSVDKLEEAKHAIRLATGIDVSVFAADVRDYDAVWKSVEEAGPIDVLIVNQGVFVPQELEKQGLDEVRFMLDVNLMGSFNVIKAALPGMKKRGNREPASIALMSSQAGQVGIYGYTAYSASKFGLRGLAEALQQEVIADNIHVSLIFPPDTDTPENKVRPPLTSILAESSGAMKPDEVAKKAFNGIRSGSFIVPCNSEGHLLAIVTAGFSPQRSFLMAFVEVVAAGLLRVAALCFQWNCSRILHFNNVARKQMWCCKWVISIGVSGTEPSLIKESVNRQSLRVRVAAMASTLLKRTSSAMRSVAGGLAIGGSWRAFAAVAVGTDIVSAAPNVSLQKARSWDEGVSSNFSTTPVKDIFKDKKVVIFGLPGAYTGVCSKQHVPSYKNNIDKFKAKGIDSVICVAVNDPYTMNAWAEKLEAKDAIEFYGDFDGSFHKSLELDKDLSAALLGPRSQRWSAYVVDGKVKALNVEEAPSEVKVSGGELRLVRSMASDGEKFQPQSQHTQPGKEHLMNPVPQTMNPNYKPANKLQVQMLLLLMSKGQEDKDKDTTLTMLKEARRSHAEEPLALPADVGFDENCKSVVDQVVKRFGWIDILVNNAAEQHLSNSVEEITEPRIERVFRTNIFSQFFMVRHALKHMKEGSCIINSTSVNAYIGGPTVLDYSATKGAIVAFTRGLALQLAGSEVPMERAAQPHGIAPCYAFLASFDSSYYTGQVLHPNGGMIVNS</sequence>
<evidence type="ECO:0000256" key="21">
    <source>
        <dbReference type="ARBA" id="ARBA00026112"/>
    </source>
</evidence>
<keyword evidence="13" id="KW-0521">NADP</keyword>
<organism evidence="33 34">
    <name type="scientific">Ziziphus jujuba var. spinosa</name>
    <dbReference type="NCBI Taxonomy" id="714518"/>
    <lineage>
        <taxon>Eukaryota</taxon>
        <taxon>Viridiplantae</taxon>
        <taxon>Streptophyta</taxon>
        <taxon>Embryophyta</taxon>
        <taxon>Tracheophyta</taxon>
        <taxon>Spermatophyta</taxon>
        <taxon>Magnoliopsida</taxon>
        <taxon>eudicotyledons</taxon>
        <taxon>Gunneridae</taxon>
        <taxon>Pentapetalae</taxon>
        <taxon>rosids</taxon>
        <taxon>fabids</taxon>
        <taxon>Rosales</taxon>
        <taxon>Rhamnaceae</taxon>
        <taxon>Paliureae</taxon>
        <taxon>Ziziphus</taxon>
    </lineage>
</organism>
<evidence type="ECO:0000256" key="27">
    <source>
        <dbReference type="ARBA" id="ARBA00081952"/>
    </source>
</evidence>
<evidence type="ECO:0000313" key="33">
    <source>
        <dbReference type="EMBL" id="KAH7522360.1"/>
    </source>
</evidence>
<evidence type="ECO:0000256" key="25">
    <source>
        <dbReference type="ARBA" id="ARBA00072389"/>
    </source>
</evidence>
<dbReference type="GO" id="GO:0006666">
    <property type="term" value="P:3-keto-sphinganine metabolic process"/>
    <property type="evidence" value="ECO:0007669"/>
    <property type="project" value="InterPro"/>
</dbReference>
<dbReference type="Gene3D" id="3.40.30.10">
    <property type="entry name" value="Glutaredoxin"/>
    <property type="match status" value="1"/>
</dbReference>
<evidence type="ECO:0000256" key="9">
    <source>
        <dbReference type="ARBA" id="ARBA00013016"/>
    </source>
</evidence>
<evidence type="ECO:0000256" key="20">
    <source>
        <dbReference type="ARBA" id="ARBA00023284"/>
    </source>
</evidence>
<evidence type="ECO:0000256" key="19">
    <source>
        <dbReference type="ARBA" id="ARBA00023128"/>
    </source>
</evidence>
<dbReference type="CDD" id="cd08939">
    <property type="entry name" value="KDSR-like_SDR_c"/>
    <property type="match status" value="1"/>
</dbReference>
<protein>
    <recommendedName>
        <fullName evidence="25">Peroxiredoxin-2F, mitochondrial</fullName>
        <ecNumber evidence="21">1.1.1.102</ecNumber>
        <ecNumber evidence="9">1.11.1.25</ecNumber>
    </recommendedName>
    <alternativeName>
        <fullName evidence="29">3-ketodihydrosphingosine reductase</fullName>
    </alternativeName>
    <alternativeName>
        <fullName evidence="27">3-ketosphinganine reductase</fullName>
    </alternativeName>
    <alternativeName>
        <fullName evidence="22">Glutaredoxin-dependent peroxiredoxin</fullName>
    </alternativeName>
    <alternativeName>
        <fullName evidence="28">Peroxiredoxin IIF</fullName>
    </alternativeName>
    <alternativeName>
        <fullName evidence="26">Thioredoxin peroxidase 2F</fullName>
    </alternativeName>
</protein>
<evidence type="ECO:0000256" key="17">
    <source>
        <dbReference type="ARBA" id="ARBA00023002"/>
    </source>
</evidence>
<evidence type="ECO:0000256" key="14">
    <source>
        <dbReference type="ARBA" id="ARBA00022862"/>
    </source>
</evidence>
<keyword evidence="11" id="KW-0547">Nucleotide-binding</keyword>
<keyword evidence="17" id="KW-0560">Oxidoreductase</keyword>
<keyword evidence="31" id="KW-0812">Transmembrane</keyword>
<keyword evidence="12" id="KW-0256">Endoplasmic reticulum</keyword>
<dbReference type="GO" id="GO:0030148">
    <property type="term" value="P:sphingolipid biosynthetic process"/>
    <property type="evidence" value="ECO:0007669"/>
    <property type="project" value="InterPro"/>
</dbReference>
<dbReference type="InterPro" id="IPR045022">
    <property type="entry name" value="KDSR-like"/>
</dbReference>
<evidence type="ECO:0000256" key="7">
    <source>
        <dbReference type="ARBA" id="ARBA00010505"/>
    </source>
</evidence>
<dbReference type="InterPro" id="IPR002347">
    <property type="entry name" value="SDR_fam"/>
</dbReference>
<feature type="transmembrane region" description="Helical" evidence="31">
    <location>
        <begin position="6"/>
        <end position="30"/>
    </location>
</feature>
<evidence type="ECO:0000256" key="13">
    <source>
        <dbReference type="ARBA" id="ARBA00022857"/>
    </source>
</evidence>
<evidence type="ECO:0000256" key="23">
    <source>
        <dbReference type="ARBA" id="ARBA00050489"/>
    </source>
</evidence>
<evidence type="ECO:0000256" key="28">
    <source>
        <dbReference type="ARBA" id="ARBA00082926"/>
    </source>
</evidence>
<comment type="subunit">
    <text evidence="8">Monomer.</text>
</comment>
<dbReference type="Proteomes" id="UP000813462">
    <property type="component" value="Unassembled WGS sequence"/>
</dbReference>
<dbReference type="GO" id="GO:0000166">
    <property type="term" value="F:nucleotide binding"/>
    <property type="evidence" value="ECO:0007669"/>
    <property type="project" value="UniProtKB-KW"/>
</dbReference>
<evidence type="ECO:0000256" key="3">
    <source>
        <dbReference type="ARBA" id="ARBA00004305"/>
    </source>
</evidence>
<gene>
    <name evidence="33" type="ORF">FEM48_Zijuj07G0130100</name>
</gene>
<dbReference type="GO" id="GO:0005789">
    <property type="term" value="C:endoplasmic reticulum membrane"/>
    <property type="evidence" value="ECO:0007669"/>
    <property type="project" value="UniProtKB-ARBA"/>
</dbReference>
<evidence type="ECO:0000256" key="12">
    <source>
        <dbReference type="ARBA" id="ARBA00022824"/>
    </source>
</evidence>
<dbReference type="PANTHER" id="PTHR43550:SF3">
    <property type="entry name" value="3-KETODIHYDROSPHINGOSINE REDUCTASE"/>
    <property type="match status" value="1"/>
</dbReference>
<keyword evidence="15" id="KW-0746">Sphingolipid metabolism</keyword>
<evidence type="ECO:0000313" key="34">
    <source>
        <dbReference type="Proteomes" id="UP000813462"/>
    </source>
</evidence>
<comment type="pathway">
    <text evidence="5">Sphingolipid metabolism.</text>
</comment>
<comment type="function">
    <text evidence="24">Thiol-specific peroxidase that catalyzes the reduction of hydrogen peroxide and organic hydroperoxides to water and alcohols, respectively. Plays a role in cell protection against oxidative stress by detoxifying peroxides. Reduces preferentially hydrogen peroxide rather than alkyl peroxides. May be involved in mitochondrial redox homeostasis.</text>
</comment>
<evidence type="ECO:0000256" key="11">
    <source>
        <dbReference type="ARBA" id="ARBA00022741"/>
    </source>
</evidence>
<proteinExistence type="inferred from homology"/>
<comment type="similarity">
    <text evidence="6">Belongs to the short-chain dehydrogenases/reductases (SDR) family.</text>
</comment>
<keyword evidence="20" id="KW-0676">Redox-active center</keyword>
<dbReference type="Pfam" id="PF00106">
    <property type="entry name" value="adh_short"/>
    <property type="match status" value="2"/>
</dbReference>
<evidence type="ECO:0000256" key="30">
    <source>
        <dbReference type="PIRSR" id="PIRSR637944-1"/>
    </source>
</evidence>
<evidence type="ECO:0000259" key="32">
    <source>
        <dbReference type="PROSITE" id="PS51352"/>
    </source>
</evidence>
<dbReference type="InterPro" id="IPR036249">
    <property type="entry name" value="Thioredoxin-like_sf"/>
</dbReference>
<evidence type="ECO:0000256" key="6">
    <source>
        <dbReference type="ARBA" id="ARBA00006484"/>
    </source>
</evidence>
<keyword evidence="19" id="KW-0496">Mitochondrion</keyword>
<comment type="caution">
    <text evidence="33">The sequence shown here is derived from an EMBL/GenBank/DDBJ whole genome shotgun (WGS) entry which is preliminary data.</text>
</comment>
<evidence type="ECO:0000256" key="2">
    <source>
        <dbReference type="ARBA" id="ARBA00004240"/>
    </source>
</evidence>
<comment type="similarity">
    <text evidence="7">Belongs to the peroxiredoxin family. Prx5 subfamily.</text>
</comment>
<reference evidence="33" key="1">
    <citation type="journal article" date="2021" name="Front. Plant Sci.">
        <title>Chromosome-Scale Genome Assembly for Chinese Sour Jujube and Insights Into Its Genome Evolution and Domestication Signature.</title>
        <authorList>
            <person name="Shen L.-Y."/>
            <person name="Luo H."/>
            <person name="Wang X.-L."/>
            <person name="Wang X.-M."/>
            <person name="Qiu X.-J."/>
            <person name="Liu H."/>
            <person name="Zhou S.-S."/>
            <person name="Jia K.-H."/>
            <person name="Nie S."/>
            <person name="Bao Y.-T."/>
            <person name="Zhang R.-G."/>
            <person name="Yun Q.-Z."/>
            <person name="Chai Y.-H."/>
            <person name="Lu J.-Y."/>
            <person name="Li Y."/>
            <person name="Zhao S.-W."/>
            <person name="Mao J.-F."/>
            <person name="Jia S.-G."/>
            <person name="Mao Y.-M."/>
        </authorList>
    </citation>
    <scope>NUCLEOTIDE SEQUENCE</scope>
    <source>
        <strain evidence="33">AT0</strain>
        <tissue evidence="33">Leaf</tissue>
    </source>
</reference>
<dbReference type="PRINTS" id="PR00081">
    <property type="entry name" value="GDHRDH"/>
</dbReference>
<evidence type="ECO:0000256" key="4">
    <source>
        <dbReference type="ARBA" id="ARBA00004760"/>
    </source>
</evidence>
<dbReference type="InterPro" id="IPR037944">
    <property type="entry name" value="PRX5-like"/>
</dbReference>
<dbReference type="PROSITE" id="PS00061">
    <property type="entry name" value="ADH_SHORT"/>
    <property type="match status" value="2"/>
</dbReference>
<dbReference type="PRINTS" id="PR00080">
    <property type="entry name" value="SDRFAMILY"/>
</dbReference>
<dbReference type="InterPro" id="IPR013740">
    <property type="entry name" value="Redoxin"/>
</dbReference>
<dbReference type="PANTHER" id="PTHR43550">
    <property type="entry name" value="3-KETODIHYDROSPHINGOSINE REDUCTASE"/>
    <property type="match status" value="1"/>
</dbReference>
<evidence type="ECO:0000256" key="10">
    <source>
        <dbReference type="ARBA" id="ARBA00022559"/>
    </source>
</evidence>
<dbReference type="EMBL" id="JAEACU010000007">
    <property type="protein sequence ID" value="KAH7522360.1"/>
    <property type="molecule type" value="Genomic_DNA"/>
</dbReference>
<accession>A0A978V4S7</accession>
<dbReference type="GO" id="GO:0047560">
    <property type="term" value="F:3-dehydrosphinganine reductase activity"/>
    <property type="evidence" value="ECO:0007669"/>
    <property type="project" value="UniProtKB-EC"/>
</dbReference>
<dbReference type="AlphaFoldDB" id="A0A978V4S7"/>
<keyword evidence="16" id="KW-0809">Transit peptide</keyword>
<dbReference type="Gene3D" id="3.40.50.720">
    <property type="entry name" value="NAD(P)-binding Rossmann-like Domain"/>
    <property type="match status" value="2"/>
</dbReference>
<keyword evidence="10" id="KW-0575">Peroxidase</keyword>
<dbReference type="GO" id="GO:0034599">
    <property type="term" value="P:cellular response to oxidative stress"/>
    <property type="evidence" value="ECO:0007669"/>
    <property type="project" value="InterPro"/>
</dbReference>
<evidence type="ECO:0000256" key="16">
    <source>
        <dbReference type="ARBA" id="ARBA00022946"/>
    </source>
</evidence>
<dbReference type="Pfam" id="PF08534">
    <property type="entry name" value="Redoxin"/>
    <property type="match status" value="1"/>
</dbReference>
<comment type="catalytic activity">
    <reaction evidence="1">
        <text>[glutaredoxin]-dithiol + a hydroperoxide = [glutaredoxin]-disulfide + an alcohol + H2O</text>
        <dbReference type="Rhea" id="RHEA:62624"/>
        <dbReference type="Rhea" id="RHEA-COMP:10729"/>
        <dbReference type="Rhea" id="RHEA-COMP:10730"/>
        <dbReference type="ChEBI" id="CHEBI:15377"/>
        <dbReference type="ChEBI" id="CHEBI:29950"/>
        <dbReference type="ChEBI" id="CHEBI:30879"/>
        <dbReference type="ChEBI" id="CHEBI:35924"/>
        <dbReference type="ChEBI" id="CHEBI:50058"/>
        <dbReference type="EC" id="1.11.1.25"/>
    </reaction>
</comment>
<dbReference type="EC" id="1.1.1.102" evidence="21"/>
<evidence type="ECO:0000256" key="8">
    <source>
        <dbReference type="ARBA" id="ARBA00011245"/>
    </source>
</evidence>